<organism evidence="1 2">
    <name type="scientific">Candidatus Paraluminiphilus aquimaris</name>
    <dbReference type="NCBI Taxonomy" id="2518994"/>
    <lineage>
        <taxon>Bacteria</taxon>
        <taxon>Pseudomonadati</taxon>
        <taxon>Pseudomonadota</taxon>
        <taxon>Gammaproteobacteria</taxon>
        <taxon>Cellvibrionales</taxon>
        <taxon>Halieaceae</taxon>
        <taxon>Candidatus Paraluminiphilus</taxon>
    </lineage>
</organism>
<evidence type="ECO:0000313" key="1">
    <source>
        <dbReference type="EMBL" id="UZP74722.1"/>
    </source>
</evidence>
<protein>
    <submittedName>
        <fullName evidence="1">DUF429 domain-containing protein</fullName>
    </submittedName>
</protein>
<proteinExistence type="predicted"/>
<name>A0ABY6Q7S8_9GAMM</name>
<accession>A0ABY6Q7S8</accession>
<dbReference type="Pfam" id="PF04250">
    <property type="entry name" value="DUF429"/>
    <property type="match status" value="1"/>
</dbReference>
<dbReference type="RefSeq" id="WP_279241182.1">
    <property type="nucleotide sequence ID" value="NZ_CP036501.1"/>
</dbReference>
<gene>
    <name evidence="1" type="ORF">E0F26_08205</name>
</gene>
<dbReference type="InterPro" id="IPR007362">
    <property type="entry name" value="DUF429"/>
</dbReference>
<reference evidence="1 2" key="1">
    <citation type="submission" date="2019-02" db="EMBL/GenBank/DDBJ databases">
        <title>Halieaceae_genomes.</title>
        <authorList>
            <person name="Li S.-H."/>
        </authorList>
    </citation>
    <scope>NUCLEOTIDE SEQUENCE [LARGE SCALE GENOMIC DNA]</scope>
    <source>
        <strain evidence="1 2">JH123</strain>
    </source>
</reference>
<keyword evidence="2" id="KW-1185">Reference proteome</keyword>
<evidence type="ECO:0000313" key="2">
    <source>
        <dbReference type="Proteomes" id="UP001317963"/>
    </source>
</evidence>
<dbReference type="Proteomes" id="UP001317963">
    <property type="component" value="Chromosome"/>
</dbReference>
<dbReference type="EMBL" id="CP036501">
    <property type="protein sequence ID" value="UZP74722.1"/>
    <property type="molecule type" value="Genomic_DNA"/>
</dbReference>
<sequence length="250" mass="27287">MPTLSKDSLDLSGIGPINAAGIDGCRAGWVVAYREGEEVNLVVIDRLSDINVVLAPDASVMIDMPIGLTDDNSVRICDASARVALRPYRSSSIFGVPARKVTRCSDYPEANRLSREMSGKGISKQAFYLFPKIRELDDWLLSKERNGQWFECHPEVAFARLNGAAALAESKKTVIGSTLRKKLLSELGSVESTIQRALDTYRRKDVLADDLIDALVCLLTAERPSNERLQIPNDAPVDARGLTMGIVAPA</sequence>